<feature type="transmembrane region" description="Helical" evidence="7">
    <location>
        <begin position="82"/>
        <end position="103"/>
    </location>
</feature>
<feature type="domain" description="Cation efflux protein cytoplasmic" evidence="9">
    <location>
        <begin position="212"/>
        <end position="286"/>
    </location>
</feature>
<feature type="domain" description="Cation efflux protein transmembrane" evidence="8">
    <location>
        <begin position="15"/>
        <end position="206"/>
    </location>
</feature>
<gene>
    <name evidence="10" type="ORF">SSIM_02890</name>
</gene>
<evidence type="ECO:0000259" key="9">
    <source>
        <dbReference type="Pfam" id="PF16916"/>
    </source>
</evidence>
<dbReference type="SUPFAM" id="SSF160240">
    <property type="entry name" value="Cation efflux protein cytoplasmic domain-like"/>
    <property type="match status" value="1"/>
</dbReference>
<dbReference type="InterPro" id="IPR050291">
    <property type="entry name" value="CDF_Transporter"/>
</dbReference>
<dbReference type="InterPro" id="IPR002524">
    <property type="entry name" value="Cation_efflux"/>
</dbReference>
<accession>A0ABP2YWK8</accession>
<evidence type="ECO:0000313" key="11">
    <source>
        <dbReference type="Proteomes" id="UP000017131"/>
    </source>
</evidence>
<dbReference type="EMBL" id="AXDY01000002">
    <property type="protein sequence ID" value="ERS94419.1"/>
    <property type="molecule type" value="Genomic_DNA"/>
</dbReference>
<comment type="caution">
    <text evidence="10">The sequence shown here is derived from an EMBL/GenBank/DDBJ whole genome shotgun (WGS) entry which is preliminary data.</text>
</comment>
<comment type="subcellular location">
    <subcellularLocation>
        <location evidence="1">Membrane</location>
        <topology evidence="1">Multi-pass membrane protein</topology>
    </subcellularLocation>
</comment>
<dbReference type="InterPro" id="IPR027469">
    <property type="entry name" value="Cation_efflux_TMD_sf"/>
</dbReference>
<sequence>MSQTLNLQRAQKGAYLSLVTYIVLSIVKYVVGTLYHSAAVRADALNNMTDILVSIAVIVGLKISIKPADRNHPYGHLKSENIASLLVSFIIMFVGVQVMMQNFPRLFLNDYHTPTPITIIVSIVSGFVMLGVSYYNFRLAKQTKSRSLHSSAVDNMSDSIVSLGTGIGLIFTQFGLPIVDIILATILGALIVYTGFSIFREAIFTLSDGFNERDLENYRQDVLEVSDVIAVNSIKGRYHGSSVFVDVTIAVEPDLTLQEAHAICDRVETHMHSKGVSSVYVHPEPYHPEEESHEVHHS</sequence>
<feature type="transmembrane region" description="Helical" evidence="7">
    <location>
        <begin position="115"/>
        <end position="135"/>
    </location>
</feature>
<dbReference type="PANTHER" id="PTHR43840">
    <property type="entry name" value="MITOCHONDRIAL METAL TRANSPORTER 1-RELATED"/>
    <property type="match status" value="1"/>
</dbReference>
<evidence type="ECO:0000256" key="7">
    <source>
        <dbReference type="SAM" id="Phobius"/>
    </source>
</evidence>
<protein>
    <submittedName>
        <fullName evidence="10">Cation transporter</fullName>
    </submittedName>
</protein>
<evidence type="ECO:0000313" key="10">
    <source>
        <dbReference type="EMBL" id="ERS94419.1"/>
    </source>
</evidence>
<keyword evidence="11" id="KW-1185">Reference proteome</keyword>
<dbReference type="InterPro" id="IPR027470">
    <property type="entry name" value="Cation_efflux_CTD"/>
</dbReference>
<evidence type="ECO:0000256" key="6">
    <source>
        <dbReference type="ARBA" id="ARBA00023136"/>
    </source>
</evidence>
<feature type="transmembrane region" description="Helical" evidence="7">
    <location>
        <begin position="12"/>
        <end position="32"/>
    </location>
</feature>
<dbReference type="InterPro" id="IPR036837">
    <property type="entry name" value="Cation_efflux_CTD_sf"/>
</dbReference>
<keyword evidence="5 7" id="KW-1133">Transmembrane helix</keyword>
<feature type="transmembrane region" description="Helical" evidence="7">
    <location>
        <begin position="44"/>
        <end position="61"/>
    </location>
</feature>
<dbReference type="NCBIfam" id="TIGR01297">
    <property type="entry name" value="CDF"/>
    <property type="match status" value="1"/>
</dbReference>
<dbReference type="Pfam" id="PF01545">
    <property type="entry name" value="Cation_efflux"/>
    <property type="match status" value="1"/>
</dbReference>
<comment type="similarity">
    <text evidence="2">Belongs to the cation diffusion facilitator (CDF) transporter (TC 2.A.4) family.</text>
</comment>
<keyword evidence="6 7" id="KW-0472">Membrane</keyword>
<dbReference type="Pfam" id="PF16916">
    <property type="entry name" value="ZT_dimer"/>
    <property type="match status" value="1"/>
</dbReference>
<evidence type="ECO:0000256" key="1">
    <source>
        <dbReference type="ARBA" id="ARBA00004141"/>
    </source>
</evidence>
<name>A0ABP2YWK8_STASI</name>
<dbReference type="Gene3D" id="3.30.70.1350">
    <property type="entry name" value="Cation efflux protein, cytoplasmic domain"/>
    <property type="match status" value="1"/>
</dbReference>
<proteinExistence type="inferred from homology"/>
<dbReference type="PANTHER" id="PTHR43840:SF50">
    <property type="entry name" value="MANGANESE EFFLUX SYSTEM PROTEIN MNES"/>
    <property type="match status" value="1"/>
</dbReference>
<keyword evidence="4 7" id="KW-0812">Transmembrane</keyword>
<dbReference type="Gene3D" id="1.20.1510.10">
    <property type="entry name" value="Cation efflux protein transmembrane domain"/>
    <property type="match status" value="1"/>
</dbReference>
<dbReference type="SUPFAM" id="SSF161111">
    <property type="entry name" value="Cation efflux protein transmembrane domain-like"/>
    <property type="match status" value="1"/>
</dbReference>
<evidence type="ECO:0000256" key="3">
    <source>
        <dbReference type="ARBA" id="ARBA00022448"/>
    </source>
</evidence>
<dbReference type="InterPro" id="IPR058533">
    <property type="entry name" value="Cation_efflux_TM"/>
</dbReference>
<dbReference type="Proteomes" id="UP000017131">
    <property type="component" value="Unassembled WGS sequence"/>
</dbReference>
<evidence type="ECO:0000259" key="8">
    <source>
        <dbReference type="Pfam" id="PF01545"/>
    </source>
</evidence>
<feature type="transmembrane region" description="Helical" evidence="7">
    <location>
        <begin position="181"/>
        <end position="199"/>
    </location>
</feature>
<reference evidence="10 11" key="1">
    <citation type="journal article" date="2013" name="Genome Announc.">
        <title>Draft Genome Sequence of Staphylococcus simulans UMC-CNS-990, Isolated from a Case of Chronic Bovine Mastitis.</title>
        <authorList>
            <person name="Calcutt M.J."/>
            <person name="Foecking M.F."/>
            <person name="Hsieh H.Y."/>
            <person name="Perry J."/>
            <person name="Stewart G.C."/>
            <person name="Middleton J.R."/>
        </authorList>
    </citation>
    <scope>NUCLEOTIDE SEQUENCE [LARGE SCALE GENOMIC DNA]</scope>
    <source>
        <strain evidence="10 11">UMC-CNS-990</strain>
    </source>
</reference>
<evidence type="ECO:0000256" key="4">
    <source>
        <dbReference type="ARBA" id="ARBA00022692"/>
    </source>
</evidence>
<evidence type="ECO:0000256" key="5">
    <source>
        <dbReference type="ARBA" id="ARBA00022989"/>
    </source>
</evidence>
<dbReference type="RefSeq" id="WP_002479752.1">
    <property type="nucleotide sequence ID" value="NZ_AXDY01000002.1"/>
</dbReference>
<keyword evidence="3" id="KW-0813">Transport</keyword>
<evidence type="ECO:0000256" key="2">
    <source>
        <dbReference type="ARBA" id="ARBA00008114"/>
    </source>
</evidence>
<organism evidence="10 11">
    <name type="scientific">Staphylococcus simulans UMC-CNS-990</name>
    <dbReference type="NCBI Taxonomy" id="1405498"/>
    <lineage>
        <taxon>Bacteria</taxon>
        <taxon>Bacillati</taxon>
        <taxon>Bacillota</taxon>
        <taxon>Bacilli</taxon>
        <taxon>Bacillales</taxon>
        <taxon>Staphylococcaceae</taxon>
        <taxon>Staphylococcus</taxon>
    </lineage>
</organism>